<gene>
    <name evidence="1" type="ORF">UJA718_LOCUS48239</name>
</gene>
<accession>A0A821YDN5</accession>
<evidence type="ECO:0000313" key="1">
    <source>
        <dbReference type="EMBL" id="CAF4960957.1"/>
    </source>
</evidence>
<dbReference type="AlphaFoldDB" id="A0A821YDN5"/>
<feature type="non-terminal residue" evidence="1">
    <location>
        <position position="73"/>
    </location>
</feature>
<evidence type="ECO:0000313" key="2">
    <source>
        <dbReference type="Proteomes" id="UP000663873"/>
    </source>
</evidence>
<feature type="non-terminal residue" evidence="1">
    <location>
        <position position="1"/>
    </location>
</feature>
<reference evidence="1" key="1">
    <citation type="submission" date="2021-02" db="EMBL/GenBank/DDBJ databases">
        <authorList>
            <person name="Nowell W R."/>
        </authorList>
    </citation>
    <scope>NUCLEOTIDE SEQUENCE</scope>
</reference>
<keyword evidence="2" id="KW-1185">Reference proteome</keyword>
<proteinExistence type="predicted"/>
<dbReference type="Proteomes" id="UP000663873">
    <property type="component" value="Unassembled WGS sequence"/>
</dbReference>
<organism evidence="1 2">
    <name type="scientific">Rotaria socialis</name>
    <dbReference type="NCBI Taxonomy" id="392032"/>
    <lineage>
        <taxon>Eukaryota</taxon>
        <taxon>Metazoa</taxon>
        <taxon>Spiralia</taxon>
        <taxon>Gnathifera</taxon>
        <taxon>Rotifera</taxon>
        <taxon>Eurotatoria</taxon>
        <taxon>Bdelloidea</taxon>
        <taxon>Philodinida</taxon>
        <taxon>Philodinidae</taxon>
        <taxon>Rotaria</taxon>
    </lineage>
</organism>
<protein>
    <submittedName>
        <fullName evidence="1">Uncharacterized protein</fullName>
    </submittedName>
</protein>
<sequence>FLGIAAGVIRRLNLRSCCVACKCELKLSNVSTIIGIGKSIANTPTIVIMAPNIIPGNGFGTISPKTSVLIVLI</sequence>
<comment type="caution">
    <text evidence="1">The sequence shown here is derived from an EMBL/GenBank/DDBJ whole genome shotgun (WGS) entry which is preliminary data.</text>
</comment>
<name>A0A821YDN5_9BILA</name>
<dbReference type="EMBL" id="CAJOBP010095512">
    <property type="protein sequence ID" value="CAF4960957.1"/>
    <property type="molecule type" value="Genomic_DNA"/>
</dbReference>